<dbReference type="SMART" id="SM00474">
    <property type="entry name" value="35EXOc"/>
    <property type="match status" value="1"/>
</dbReference>
<dbReference type="Pfam" id="PF00476">
    <property type="entry name" value="DNA_pol_A"/>
    <property type="match status" value="1"/>
</dbReference>
<dbReference type="Gene3D" id="3.30.70.370">
    <property type="match status" value="1"/>
</dbReference>
<dbReference type="Pfam" id="PF02739">
    <property type="entry name" value="5_3_exonuc_N"/>
    <property type="match status" value="1"/>
</dbReference>
<dbReference type="InterPro" id="IPR036279">
    <property type="entry name" value="5-3_exonuclease_C_sf"/>
</dbReference>
<evidence type="ECO:0000256" key="15">
    <source>
        <dbReference type="NCBIfam" id="TIGR00593"/>
    </source>
</evidence>
<keyword evidence="6 16" id="KW-0235">DNA replication</keyword>
<dbReference type="Pfam" id="PF01367">
    <property type="entry name" value="5_3_exonuc"/>
    <property type="match status" value="1"/>
</dbReference>
<evidence type="ECO:0000256" key="5">
    <source>
        <dbReference type="ARBA" id="ARBA00022695"/>
    </source>
</evidence>
<dbReference type="CDD" id="cd08637">
    <property type="entry name" value="DNA_pol_A_pol_I_C"/>
    <property type="match status" value="1"/>
</dbReference>
<dbReference type="SUPFAM" id="SSF53098">
    <property type="entry name" value="Ribonuclease H-like"/>
    <property type="match status" value="1"/>
</dbReference>
<dbReference type="InterPro" id="IPR019760">
    <property type="entry name" value="DNA-dir_DNA_pol_A_CS"/>
</dbReference>
<evidence type="ECO:0000256" key="14">
    <source>
        <dbReference type="ARBA" id="ARBA00049244"/>
    </source>
</evidence>
<dbReference type="GO" id="GO:0006261">
    <property type="term" value="P:DNA-templated DNA replication"/>
    <property type="evidence" value="ECO:0007669"/>
    <property type="project" value="UniProtKB-UniRule"/>
</dbReference>
<organism evidence="20 21">
    <name type="scientific">Alkalithermobacter paradoxus</name>
    <dbReference type="NCBI Taxonomy" id="29349"/>
    <lineage>
        <taxon>Bacteria</taxon>
        <taxon>Bacillati</taxon>
        <taxon>Bacillota</taxon>
        <taxon>Clostridia</taxon>
        <taxon>Peptostreptococcales</taxon>
        <taxon>Tepidibacteraceae</taxon>
        <taxon>Alkalithermobacter</taxon>
    </lineage>
</organism>
<dbReference type="InterPro" id="IPR043502">
    <property type="entry name" value="DNA/RNA_pol_sf"/>
</dbReference>
<keyword evidence="12 16" id="KW-0238">DNA-binding</keyword>
<evidence type="ECO:0000256" key="7">
    <source>
        <dbReference type="ARBA" id="ARBA00022722"/>
    </source>
</evidence>
<reference evidence="20 21" key="1">
    <citation type="submission" date="2017-03" db="EMBL/GenBank/DDBJ databases">
        <title>Genome sequence of Clostridium thermoalcaliphilum DSM 7309.</title>
        <authorList>
            <person name="Poehlein A."/>
            <person name="Daniel R."/>
        </authorList>
    </citation>
    <scope>NUCLEOTIDE SEQUENCE [LARGE SCALE GENOMIC DNA]</scope>
    <source>
        <strain evidence="20 21">DSM 7309</strain>
    </source>
</reference>
<dbReference type="EMBL" id="MZGW01000004">
    <property type="protein sequence ID" value="OPJ55512.1"/>
    <property type="molecule type" value="Genomic_DNA"/>
</dbReference>
<evidence type="ECO:0000256" key="3">
    <source>
        <dbReference type="ARBA" id="ARBA00020311"/>
    </source>
</evidence>
<protein>
    <recommendedName>
        <fullName evidence="3 15">DNA polymerase I</fullName>
        <ecNumber evidence="2 15">2.7.7.7</ecNumber>
    </recommendedName>
</protein>
<dbReference type="InterPro" id="IPR036397">
    <property type="entry name" value="RNaseH_sf"/>
</dbReference>
<dbReference type="InterPro" id="IPR020045">
    <property type="entry name" value="DNA_polI_H3TH"/>
</dbReference>
<evidence type="ECO:0000313" key="20">
    <source>
        <dbReference type="EMBL" id="OPJ55512.1"/>
    </source>
</evidence>
<dbReference type="InterPro" id="IPR008918">
    <property type="entry name" value="HhH2"/>
</dbReference>
<evidence type="ECO:0000259" key="18">
    <source>
        <dbReference type="SMART" id="SM00475"/>
    </source>
</evidence>
<dbReference type="EC" id="2.7.7.7" evidence="2 15"/>
<dbReference type="GO" id="GO:0008409">
    <property type="term" value="F:5'-3' exonuclease activity"/>
    <property type="evidence" value="ECO:0007669"/>
    <property type="project" value="InterPro"/>
</dbReference>
<dbReference type="InterPro" id="IPR002298">
    <property type="entry name" value="DNA_polymerase_A"/>
</dbReference>
<dbReference type="PROSITE" id="PS00447">
    <property type="entry name" value="DNA_POLYMERASE_A"/>
    <property type="match status" value="1"/>
</dbReference>
<comment type="catalytic activity">
    <reaction evidence="14 16">
        <text>DNA(n) + a 2'-deoxyribonucleoside 5'-triphosphate = DNA(n+1) + diphosphate</text>
        <dbReference type="Rhea" id="RHEA:22508"/>
        <dbReference type="Rhea" id="RHEA-COMP:17339"/>
        <dbReference type="Rhea" id="RHEA-COMP:17340"/>
        <dbReference type="ChEBI" id="CHEBI:33019"/>
        <dbReference type="ChEBI" id="CHEBI:61560"/>
        <dbReference type="ChEBI" id="CHEBI:173112"/>
        <dbReference type="EC" id="2.7.7.7"/>
    </reaction>
</comment>
<dbReference type="InterPro" id="IPR001098">
    <property type="entry name" value="DNA-dir_DNA_pol_A_palm_dom"/>
</dbReference>
<dbReference type="FunFam" id="1.20.1060.10:FF:000001">
    <property type="entry name" value="DNA polymerase I"/>
    <property type="match status" value="1"/>
</dbReference>
<keyword evidence="21" id="KW-1185">Reference proteome</keyword>
<keyword evidence="8 16" id="KW-0227">DNA damage</keyword>
<name>A0A1V4I697_9FIRM</name>
<comment type="similarity">
    <text evidence="1 16">Belongs to the DNA polymerase type-A family.</text>
</comment>
<evidence type="ECO:0000256" key="4">
    <source>
        <dbReference type="ARBA" id="ARBA00022679"/>
    </source>
</evidence>
<comment type="subunit">
    <text evidence="16">Single-chain monomer with multiple functions.</text>
</comment>
<dbReference type="SUPFAM" id="SSF88723">
    <property type="entry name" value="PIN domain-like"/>
    <property type="match status" value="1"/>
</dbReference>
<dbReference type="Proteomes" id="UP000190140">
    <property type="component" value="Unassembled WGS sequence"/>
</dbReference>
<dbReference type="CDD" id="cd09859">
    <property type="entry name" value="PIN_53EXO"/>
    <property type="match status" value="1"/>
</dbReference>
<dbReference type="InterPro" id="IPR020046">
    <property type="entry name" value="5-3_exonucl_a-hlix_arch_N"/>
</dbReference>
<dbReference type="CDD" id="cd09898">
    <property type="entry name" value="H3TH_53EXO"/>
    <property type="match status" value="1"/>
</dbReference>
<evidence type="ECO:0000256" key="10">
    <source>
        <dbReference type="ARBA" id="ARBA00022839"/>
    </source>
</evidence>
<dbReference type="SUPFAM" id="SSF56672">
    <property type="entry name" value="DNA/RNA polymerases"/>
    <property type="match status" value="1"/>
</dbReference>
<evidence type="ECO:0000256" key="2">
    <source>
        <dbReference type="ARBA" id="ARBA00012417"/>
    </source>
</evidence>
<dbReference type="STRING" id="29349.CLOTH_12690"/>
<evidence type="ECO:0000256" key="16">
    <source>
        <dbReference type="RuleBase" id="RU004460"/>
    </source>
</evidence>
<evidence type="ECO:0000256" key="13">
    <source>
        <dbReference type="ARBA" id="ARBA00023204"/>
    </source>
</evidence>
<dbReference type="FunFam" id="1.10.150.20:FF:000003">
    <property type="entry name" value="DNA polymerase I"/>
    <property type="match status" value="1"/>
</dbReference>
<dbReference type="InterPro" id="IPR002562">
    <property type="entry name" value="3'-5'_exonuclease_dom"/>
</dbReference>
<dbReference type="FunFam" id="1.10.150.20:FF:000002">
    <property type="entry name" value="DNA polymerase I"/>
    <property type="match status" value="1"/>
</dbReference>
<keyword evidence="10" id="KW-0269">Exonuclease</keyword>
<dbReference type="SUPFAM" id="SSF47807">
    <property type="entry name" value="5' to 3' exonuclease, C-terminal subdomain"/>
    <property type="match status" value="1"/>
</dbReference>
<dbReference type="NCBIfam" id="NF004397">
    <property type="entry name" value="PRK05755.1"/>
    <property type="match status" value="1"/>
</dbReference>
<evidence type="ECO:0000259" key="19">
    <source>
        <dbReference type="SMART" id="SM00482"/>
    </source>
</evidence>
<dbReference type="Pfam" id="PF22619">
    <property type="entry name" value="DNA_polI_exo1"/>
    <property type="match status" value="1"/>
</dbReference>
<dbReference type="InterPro" id="IPR029060">
    <property type="entry name" value="PIN-like_dom_sf"/>
</dbReference>
<evidence type="ECO:0000256" key="11">
    <source>
        <dbReference type="ARBA" id="ARBA00022932"/>
    </source>
</evidence>
<comment type="caution">
    <text evidence="20">The sequence shown here is derived from an EMBL/GenBank/DDBJ whole genome shotgun (WGS) entry which is preliminary data.</text>
</comment>
<keyword evidence="9" id="KW-0378">Hydrolase</keyword>
<dbReference type="GO" id="GO:0003887">
    <property type="term" value="F:DNA-directed DNA polymerase activity"/>
    <property type="evidence" value="ECO:0007669"/>
    <property type="project" value="UniProtKB-UniRule"/>
</dbReference>
<gene>
    <name evidence="20" type="primary">polA_1</name>
    <name evidence="16" type="synonym">polA</name>
    <name evidence="20" type="ORF">CLOTH_12690</name>
</gene>
<evidence type="ECO:0000256" key="12">
    <source>
        <dbReference type="ARBA" id="ARBA00023125"/>
    </source>
</evidence>
<dbReference type="OrthoDB" id="9806424at2"/>
<feature type="domain" description="5'-3' exonuclease" evidence="18">
    <location>
        <begin position="2"/>
        <end position="261"/>
    </location>
</feature>
<dbReference type="AlphaFoldDB" id="A0A1V4I697"/>
<dbReference type="InterPro" id="IPR054690">
    <property type="entry name" value="DNA_polI_exonuclease"/>
</dbReference>
<dbReference type="FunFam" id="3.40.50.1010:FF:000001">
    <property type="entry name" value="DNA polymerase I"/>
    <property type="match status" value="1"/>
</dbReference>
<evidence type="ECO:0000256" key="6">
    <source>
        <dbReference type="ARBA" id="ARBA00022705"/>
    </source>
</evidence>
<dbReference type="Gene3D" id="3.30.420.10">
    <property type="entry name" value="Ribonuclease H-like superfamily/Ribonuclease H"/>
    <property type="match status" value="1"/>
</dbReference>
<dbReference type="InterPro" id="IPR018320">
    <property type="entry name" value="DNA_polymerase_1"/>
</dbReference>
<dbReference type="CDD" id="cd06140">
    <property type="entry name" value="DNA_polA_I_Bacillus_like_exo"/>
    <property type="match status" value="1"/>
</dbReference>
<dbReference type="GO" id="GO:0003677">
    <property type="term" value="F:DNA binding"/>
    <property type="evidence" value="ECO:0007669"/>
    <property type="project" value="UniProtKB-UniRule"/>
</dbReference>
<dbReference type="InterPro" id="IPR012337">
    <property type="entry name" value="RNaseH-like_sf"/>
</dbReference>
<dbReference type="Gene3D" id="1.20.1060.10">
    <property type="entry name" value="Taq DNA Polymerase, Chain T, domain 4"/>
    <property type="match status" value="1"/>
</dbReference>
<dbReference type="GO" id="GO:0006302">
    <property type="term" value="P:double-strand break repair"/>
    <property type="evidence" value="ECO:0007669"/>
    <property type="project" value="TreeGrafter"/>
</dbReference>
<dbReference type="NCBIfam" id="TIGR00593">
    <property type="entry name" value="pola"/>
    <property type="match status" value="1"/>
</dbReference>
<feature type="domain" description="DNA-directed DNA polymerase family A palm" evidence="19">
    <location>
        <begin position="636"/>
        <end position="842"/>
    </location>
</feature>
<keyword evidence="13 16" id="KW-0234">DNA repair</keyword>
<evidence type="ECO:0000313" key="21">
    <source>
        <dbReference type="Proteomes" id="UP000190140"/>
    </source>
</evidence>
<dbReference type="SMART" id="SM00279">
    <property type="entry name" value="HhH2"/>
    <property type="match status" value="1"/>
</dbReference>
<dbReference type="PANTHER" id="PTHR10133:SF27">
    <property type="entry name" value="DNA POLYMERASE NU"/>
    <property type="match status" value="1"/>
</dbReference>
<proteinExistence type="inferred from homology"/>
<keyword evidence="5 16" id="KW-0548">Nucleotidyltransferase</keyword>
<evidence type="ECO:0000256" key="8">
    <source>
        <dbReference type="ARBA" id="ARBA00022763"/>
    </source>
</evidence>
<dbReference type="PANTHER" id="PTHR10133">
    <property type="entry name" value="DNA POLYMERASE I"/>
    <property type="match status" value="1"/>
</dbReference>
<accession>A0A1V4I697</accession>
<keyword evidence="7" id="KW-0540">Nuclease</keyword>
<dbReference type="Gene3D" id="1.10.150.20">
    <property type="entry name" value="5' to 3' exonuclease, C-terminal subdomain"/>
    <property type="match status" value="2"/>
</dbReference>
<evidence type="ECO:0000256" key="9">
    <source>
        <dbReference type="ARBA" id="ARBA00022801"/>
    </source>
</evidence>
<feature type="domain" description="3'-5' exonuclease" evidence="17">
    <location>
        <begin position="295"/>
        <end position="469"/>
    </location>
</feature>
<dbReference type="Gene3D" id="3.40.50.1010">
    <property type="entry name" value="5'-nuclease"/>
    <property type="match status" value="1"/>
</dbReference>
<evidence type="ECO:0000259" key="17">
    <source>
        <dbReference type="SMART" id="SM00474"/>
    </source>
</evidence>
<dbReference type="RefSeq" id="WP_079412253.1">
    <property type="nucleotide sequence ID" value="NZ_MZGW01000004.1"/>
</dbReference>
<sequence>MDKTLVIIDGNSLMNRAFYALPELMNKDGLHTNAIYGFTTMLFKILQDYNPTHISVAFDKKAPTFRHIEYKDYKATRKGMPDELRQQVEPLKELLDAFKVHRLEIEGFEADDIIGTISKIAEDSGFKVIIVTGDKDAIQLASNNTTVLITKKGLTDLENYDYSGVIERYELTPNQFIDLKGLMGDKSDNIPGVPGVGEKTGIKLLKEFGSIENIIENVDKLKGSIKNKIQENIESAVMSKRLATIVRDMPIDVDLENLKVEEYEFDKLINLFNKYEFNSLIPRLKAKSDTQEVKLNIINMDENINEIIDEIKNKKYLTLKTVSKNGNLVNKNIIYMFITLDGENIYYTQSEDAMLKMKEVLNSNEIKKYGYKLKEDYINLRPYDIDLNNLSFDIEIAEYLIDSTSSTYTHDTISTKYLGQKVMSEEELLGKGKNAKKYEDLNKEELTNYFANILNVVFKVKDKMEEKINNLDMNELFYNVEMPLVQVLGFMEYEGFKIDTDKLKELKLEYSDIIQNLENDIYDLANEKFNINSPKQLGVILFERLNLPVIKKTKTGYSTDSEVLESLKKEHPIVEKISEYRQIVKLKTTYVDGLLNIVNEKTGRIHSSFNQTITTTGRISSTEPNLQNIPIRLEMGRNLRKVFIAQENYKLLDSDYSQIELRVLAHISKDKNLIDAFLNKEDVHTTTASKVFDVSIDKVTREMRDAAKAVNFGIVYGISDFGLSQNLNIPVKKAKDYIDSYFEKYPKVKEYMDKVVEGSKENGYVTTILNRRRYIPEINSKNFVLRNLGKRLAMNTPIQGSAADIIKIAMVNVYKKLKENNLKSKLILQVHDELIIEVLDEEIDMVKDILKNEMTKALHLEVPLDIDINLGKSWYDTK</sequence>
<dbReference type="SMART" id="SM00475">
    <property type="entry name" value="53EXOc"/>
    <property type="match status" value="1"/>
</dbReference>
<evidence type="ECO:0000256" key="1">
    <source>
        <dbReference type="ARBA" id="ARBA00007705"/>
    </source>
</evidence>
<dbReference type="SMART" id="SM00482">
    <property type="entry name" value="POLAc"/>
    <property type="match status" value="1"/>
</dbReference>
<dbReference type="PRINTS" id="PR00868">
    <property type="entry name" value="DNAPOLI"/>
</dbReference>
<dbReference type="InterPro" id="IPR002421">
    <property type="entry name" value="5-3_exonuclease"/>
</dbReference>
<keyword evidence="11 16" id="KW-0239">DNA-directed DNA polymerase</keyword>
<dbReference type="GO" id="GO:0008408">
    <property type="term" value="F:3'-5' exonuclease activity"/>
    <property type="evidence" value="ECO:0007669"/>
    <property type="project" value="InterPro"/>
</dbReference>
<keyword evidence="4 16" id="KW-0808">Transferase</keyword>